<sequence>MDALMKVFLTLAAALFLAACVNEDRYPVSGEECTAEDPVKQIDSSMVDCVPASGM</sequence>
<dbReference type="EMBL" id="FRCB01000002">
    <property type="protein sequence ID" value="SHL68396.1"/>
    <property type="molecule type" value="Genomic_DNA"/>
</dbReference>
<organism evidence="2 3">
    <name type="scientific">Roseovarius litoreus</name>
    <dbReference type="NCBI Taxonomy" id="1155722"/>
    <lineage>
        <taxon>Bacteria</taxon>
        <taxon>Pseudomonadati</taxon>
        <taxon>Pseudomonadota</taxon>
        <taxon>Alphaproteobacteria</taxon>
        <taxon>Rhodobacterales</taxon>
        <taxon>Roseobacteraceae</taxon>
        <taxon>Roseovarius</taxon>
    </lineage>
</organism>
<feature type="chain" id="PRO_5011980169" description="Lipoprotein" evidence="1">
    <location>
        <begin position="19"/>
        <end position="55"/>
    </location>
</feature>
<dbReference type="RefSeq" id="WP_188129893.1">
    <property type="nucleotide sequence ID" value="NZ_FRCB01000002.1"/>
</dbReference>
<reference evidence="2 3" key="1">
    <citation type="submission" date="2016-11" db="EMBL/GenBank/DDBJ databases">
        <authorList>
            <person name="Varghese N."/>
            <person name="Submissions S."/>
        </authorList>
    </citation>
    <scope>NUCLEOTIDE SEQUENCE [LARGE SCALE GENOMIC DNA]</scope>
    <source>
        <strain evidence="2 3">DSM 28249</strain>
    </source>
</reference>
<proteinExistence type="predicted"/>
<evidence type="ECO:0000313" key="2">
    <source>
        <dbReference type="EMBL" id="SHL68396.1"/>
    </source>
</evidence>
<evidence type="ECO:0000313" key="3">
    <source>
        <dbReference type="Proteomes" id="UP000322545"/>
    </source>
</evidence>
<feature type="signal peptide" evidence="1">
    <location>
        <begin position="1"/>
        <end position="18"/>
    </location>
</feature>
<dbReference type="PROSITE" id="PS51257">
    <property type="entry name" value="PROKAR_LIPOPROTEIN"/>
    <property type="match status" value="1"/>
</dbReference>
<keyword evidence="1" id="KW-0732">Signal</keyword>
<evidence type="ECO:0000256" key="1">
    <source>
        <dbReference type="SAM" id="SignalP"/>
    </source>
</evidence>
<dbReference type="Proteomes" id="UP000322545">
    <property type="component" value="Unassembled WGS sequence"/>
</dbReference>
<protein>
    <recommendedName>
        <fullName evidence="4">Lipoprotein</fullName>
    </recommendedName>
</protein>
<gene>
    <name evidence="2" type="ORF">SAMN05443432_102217</name>
</gene>
<dbReference type="AlphaFoldDB" id="A0A1M7CMB7"/>
<keyword evidence="3" id="KW-1185">Reference proteome</keyword>
<evidence type="ECO:0008006" key="4">
    <source>
        <dbReference type="Google" id="ProtNLM"/>
    </source>
</evidence>
<accession>A0A1M7CMB7</accession>
<name>A0A1M7CMB7_9RHOB</name>